<evidence type="ECO:0000313" key="2">
    <source>
        <dbReference type="Proteomes" id="UP001154282"/>
    </source>
</evidence>
<comment type="caution">
    <text evidence="1">The sequence shown here is derived from an EMBL/GenBank/DDBJ whole genome shotgun (WGS) entry which is preliminary data.</text>
</comment>
<name>A0AAV0L8J8_9ROSI</name>
<keyword evidence="2" id="KW-1185">Reference proteome</keyword>
<evidence type="ECO:0000313" key="1">
    <source>
        <dbReference type="EMBL" id="CAI0430278.1"/>
    </source>
</evidence>
<accession>A0AAV0L8J8</accession>
<proteinExistence type="predicted"/>
<dbReference type="Proteomes" id="UP001154282">
    <property type="component" value="Unassembled WGS sequence"/>
</dbReference>
<dbReference type="AlphaFoldDB" id="A0AAV0L8J8"/>
<reference evidence="1" key="1">
    <citation type="submission" date="2022-08" db="EMBL/GenBank/DDBJ databases">
        <authorList>
            <person name="Gutierrez-Valencia J."/>
        </authorList>
    </citation>
    <scope>NUCLEOTIDE SEQUENCE</scope>
</reference>
<sequence length="36" mass="4128">MAATPGRIRTAIERMDDEYLRSAVDYISRKMVVLKA</sequence>
<dbReference type="EMBL" id="CAMGYJ010000006">
    <property type="protein sequence ID" value="CAI0430278.1"/>
    <property type="molecule type" value="Genomic_DNA"/>
</dbReference>
<organism evidence="1 2">
    <name type="scientific">Linum tenue</name>
    <dbReference type="NCBI Taxonomy" id="586396"/>
    <lineage>
        <taxon>Eukaryota</taxon>
        <taxon>Viridiplantae</taxon>
        <taxon>Streptophyta</taxon>
        <taxon>Embryophyta</taxon>
        <taxon>Tracheophyta</taxon>
        <taxon>Spermatophyta</taxon>
        <taxon>Magnoliopsida</taxon>
        <taxon>eudicotyledons</taxon>
        <taxon>Gunneridae</taxon>
        <taxon>Pentapetalae</taxon>
        <taxon>rosids</taxon>
        <taxon>fabids</taxon>
        <taxon>Malpighiales</taxon>
        <taxon>Linaceae</taxon>
        <taxon>Linum</taxon>
    </lineage>
</organism>
<protein>
    <submittedName>
        <fullName evidence="1">Uncharacterized protein</fullName>
    </submittedName>
</protein>
<gene>
    <name evidence="1" type="ORF">LITE_LOCUS22532</name>
</gene>